<evidence type="ECO:0000313" key="1">
    <source>
        <dbReference type="EMBL" id="GJT35456.1"/>
    </source>
</evidence>
<gene>
    <name evidence="1" type="ORF">Tco_0925875</name>
</gene>
<dbReference type="Proteomes" id="UP001151760">
    <property type="component" value="Unassembled WGS sequence"/>
</dbReference>
<evidence type="ECO:0000313" key="2">
    <source>
        <dbReference type="Proteomes" id="UP001151760"/>
    </source>
</evidence>
<organism evidence="1 2">
    <name type="scientific">Tanacetum coccineum</name>
    <dbReference type="NCBI Taxonomy" id="301880"/>
    <lineage>
        <taxon>Eukaryota</taxon>
        <taxon>Viridiplantae</taxon>
        <taxon>Streptophyta</taxon>
        <taxon>Embryophyta</taxon>
        <taxon>Tracheophyta</taxon>
        <taxon>Spermatophyta</taxon>
        <taxon>Magnoliopsida</taxon>
        <taxon>eudicotyledons</taxon>
        <taxon>Gunneridae</taxon>
        <taxon>Pentapetalae</taxon>
        <taxon>asterids</taxon>
        <taxon>campanulids</taxon>
        <taxon>Asterales</taxon>
        <taxon>Asteraceae</taxon>
        <taxon>Asteroideae</taxon>
        <taxon>Anthemideae</taxon>
        <taxon>Anthemidinae</taxon>
        <taxon>Tanacetum</taxon>
    </lineage>
</organism>
<accession>A0ABQ5D835</accession>
<comment type="caution">
    <text evidence="1">The sequence shown here is derived from an EMBL/GenBank/DDBJ whole genome shotgun (WGS) entry which is preliminary data.</text>
</comment>
<name>A0ABQ5D835_9ASTR</name>
<dbReference type="EMBL" id="BQNB010015051">
    <property type="protein sequence ID" value="GJT35456.1"/>
    <property type="molecule type" value="Genomic_DNA"/>
</dbReference>
<keyword evidence="2" id="KW-1185">Reference proteome</keyword>
<reference evidence="1" key="1">
    <citation type="journal article" date="2022" name="Int. J. Mol. Sci.">
        <title>Draft Genome of Tanacetum Coccineum: Genomic Comparison of Closely Related Tanacetum-Family Plants.</title>
        <authorList>
            <person name="Yamashiro T."/>
            <person name="Shiraishi A."/>
            <person name="Nakayama K."/>
            <person name="Satake H."/>
        </authorList>
    </citation>
    <scope>NUCLEOTIDE SEQUENCE</scope>
</reference>
<proteinExistence type="predicted"/>
<protein>
    <submittedName>
        <fullName evidence="1">Uncharacterized protein</fullName>
    </submittedName>
</protein>
<reference evidence="1" key="2">
    <citation type="submission" date="2022-01" db="EMBL/GenBank/DDBJ databases">
        <authorList>
            <person name="Yamashiro T."/>
            <person name="Shiraishi A."/>
            <person name="Satake H."/>
            <person name="Nakayama K."/>
        </authorList>
    </citation>
    <scope>NUCLEOTIDE SEQUENCE</scope>
</reference>
<sequence>MRHIKALKEANQQAPLIFMKLVEEIRIQKKRSVLELLIQALDSKFIHLSPWITSMSVQPMGELGIANVPTVMSEAPRWTSRKDGMRV</sequence>